<evidence type="ECO:0000313" key="1">
    <source>
        <dbReference type="EMBL" id="KAJ1354939.1"/>
    </source>
</evidence>
<dbReference type="AlphaFoldDB" id="A0AAD5QMK6"/>
<sequence>MRAHVAPWLEELCIALMVDGPTSCSRLTKPSIPPRFIECPAKLNNEDLIDVLEDEPSSTARKLAAKPDVPIQL</sequence>
<dbReference type="Proteomes" id="UP001196413">
    <property type="component" value="Unassembled WGS sequence"/>
</dbReference>
<evidence type="ECO:0000313" key="2">
    <source>
        <dbReference type="Proteomes" id="UP001196413"/>
    </source>
</evidence>
<accession>A0AAD5QMK6</accession>
<gene>
    <name evidence="1" type="ORF">KIN20_012036</name>
</gene>
<keyword evidence="2" id="KW-1185">Reference proteome</keyword>
<name>A0AAD5QMK6_PARTN</name>
<reference evidence="1" key="1">
    <citation type="submission" date="2021-06" db="EMBL/GenBank/DDBJ databases">
        <title>Parelaphostrongylus tenuis whole genome reference sequence.</title>
        <authorList>
            <person name="Garwood T.J."/>
            <person name="Larsen P.A."/>
            <person name="Fountain-Jones N.M."/>
            <person name="Garbe J.R."/>
            <person name="Macchietto M.G."/>
            <person name="Kania S.A."/>
            <person name="Gerhold R.W."/>
            <person name="Richards J.E."/>
            <person name="Wolf T.M."/>
        </authorList>
    </citation>
    <scope>NUCLEOTIDE SEQUENCE</scope>
    <source>
        <strain evidence="1">MNPRO001-30</strain>
        <tissue evidence="1">Meninges</tissue>
    </source>
</reference>
<protein>
    <submittedName>
        <fullName evidence="1">Uncharacterized protein</fullName>
    </submittedName>
</protein>
<organism evidence="1 2">
    <name type="scientific">Parelaphostrongylus tenuis</name>
    <name type="common">Meningeal worm</name>
    <dbReference type="NCBI Taxonomy" id="148309"/>
    <lineage>
        <taxon>Eukaryota</taxon>
        <taxon>Metazoa</taxon>
        <taxon>Ecdysozoa</taxon>
        <taxon>Nematoda</taxon>
        <taxon>Chromadorea</taxon>
        <taxon>Rhabditida</taxon>
        <taxon>Rhabditina</taxon>
        <taxon>Rhabditomorpha</taxon>
        <taxon>Strongyloidea</taxon>
        <taxon>Metastrongylidae</taxon>
        <taxon>Parelaphostrongylus</taxon>
    </lineage>
</organism>
<dbReference type="EMBL" id="JAHQIW010002284">
    <property type="protein sequence ID" value="KAJ1354939.1"/>
    <property type="molecule type" value="Genomic_DNA"/>
</dbReference>
<comment type="caution">
    <text evidence="1">The sequence shown here is derived from an EMBL/GenBank/DDBJ whole genome shotgun (WGS) entry which is preliminary data.</text>
</comment>
<proteinExistence type="predicted"/>